<feature type="domain" description="Glycosyltransferase 2-like" evidence="2">
    <location>
        <begin position="8"/>
        <end position="172"/>
    </location>
</feature>
<dbReference type="Pfam" id="PF00535">
    <property type="entry name" value="Glycos_transf_2"/>
    <property type="match status" value="1"/>
</dbReference>
<keyword evidence="1" id="KW-0472">Membrane</keyword>
<dbReference type="OrthoDB" id="9810303at2"/>
<name>B9XKS9_PEDPL</name>
<evidence type="ECO:0000259" key="2">
    <source>
        <dbReference type="Pfam" id="PF00535"/>
    </source>
</evidence>
<feature type="domain" description="Low-salt glycan biosynthesis hexosyltransferase Agl6 C-terminal transmembrane region" evidence="3">
    <location>
        <begin position="291"/>
        <end position="383"/>
    </location>
</feature>
<evidence type="ECO:0000256" key="1">
    <source>
        <dbReference type="SAM" id="Phobius"/>
    </source>
</evidence>
<dbReference type="InterPro" id="IPR058718">
    <property type="entry name" value="Agl6_TM_C"/>
</dbReference>
<feature type="transmembrane region" description="Helical" evidence="1">
    <location>
        <begin position="322"/>
        <end position="342"/>
    </location>
</feature>
<dbReference type="GO" id="GO:0016740">
    <property type="term" value="F:transferase activity"/>
    <property type="evidence" value="ECO:0007669"/>
    <property type="project" value="UniProtKB-KW"/>
</dbReference>
<dbReference type="InterPro" id="IPR001173">
    <property type="entry name" value="Glyco_trans_2-like"/>
</dbReference>
<dbReference type="EMBL" id="ABOX02000026">
    <property type="protein sequence ID" value="EEF59572.1"/>
    <property type="molecule type" value="Genomic_DNA"/>
</dbReference>
<sequence length="398" mass="44098">MPPQFELTILMPCLNEAETLAACIKKAKVGIERAGVKGEILIADNGSKDGSIEIAEKLGARVVHVKPKGYGNALRYGIEAALGKWIIMGDSDDSYDFSDINGFVEKLRGGDDLVMGCRLPKGGGTIMPGAMPWKNRWLGNPSLSFLGQLFFRSPAQDFHCGLRAFSKEAYDRMDLKTTGMEFASEMVIVATLKSMRISETPITLHKDGRSRPPHLKPWRDGWRHLRFMLIYSPRWLFLVPGLLLCLTGFILANLTYWVPFKIGSVNFDVGTLMVACMWMIIGVQFVALAFFTKVFAIAEGLLPDDPKFSRIFRIFTLEKGIVAGLIILLLGLGMLVRALWVWKQAGYGSLDYSQNLRRLIPAATLLVISVQTISSSFFMSVLGLKTTSRKPPAPPEAT</sequence>
<keyword evidence="4" id="KW-0808">Transferase</keyword>
<organism evidence="4 5">
    <name type="scientific">Pedosphaera parvula (strain Ellin514)</name>
    <dbReference type="NCBI Taxonomy" id="320771"/>
    <lineage>
        <taxon>Bacteria</taxon>
        <taxon>Pseudomonadati</taxon>
        <taxon>Verrucomicrobiota</taxon>
        <taxon>Pedosphaerae</taxon>
        <taxon>Pedosphaerales</taxon>
        <taxon>Pedosphaeraceae</taxon>
        <taxon>Pedosphaera</taxon>
    </lineage>
</organism>
<evidence type="ECO:0000313" key="5">
    <source>
        <dbReference type="Proteomes" id="UP000003688"/>
    </source>
</evidence>
<gene>
    <name evidence="4" type="ORF">Cflav_PD2479</name>
</gene>
<dbReference type="InterPro" id="IPR050256">
    <property type="entry name" value="Glycosyltransferase_2"/>
</dbReference>
<dbReference type="STRING" id="320771.Cflav_PD2479"/>
<feature type="transmembrane region" description="Helical" evidence="1">
    <location>
        <begin position="235"/>
        <end position="258"/>
    </location>
</feature>
<keyword evidence="5" id="KW-1185">Reference proteome</keyword>
<dbReference type="Proteomes" id="UP000003688">
    <property type="component" value="Unassembled WGS sequence"/>
</dbReference>
<dbReference type="RefSeq" id="WP_007416415.1">
    <property type="nucleotide sequence ID" value="NZ_ABOX02000026.1"/>
</dbReference>
<evidence type="ECO:0000313" key="4">
    <source>
        <dbReference type="EMBL" id="EEF59572.1"/>
    </source>
</evidence>
<feature type="transmembrane region" description="Helical" evidence="1">
    <location>
        <begin position="278"/>
        <end position="302"/>
    </location>
</feature>
<proteinExistence type="predicted"/>
<evidence type="ECO:0000259" key="3">
    <source>
        <dbReference type="Pfam" id="PF26629"/>
    </source>
</evidence>
<accession>B9XKS9</accession>
<dbReference type="CDD" id="cd04179">
    <property type="entry name" value="DPM_DPG-synthase_like"/>
    <property type="match status" value="1"/>
</dbReference>
<dbReference type="Pfam" id="PF26629">
    <property type="entry name" value="GT2_TM_C"/>
    <property type="match status" value="1"/>
</dbReference>
<comment type="caution">
    <text evidence="4">The sequence shown here is derived from an EMBL/GenBank/DDBJ whole genome shotgun (WGS) entry which is preliminary data.</text>
</comment>
<keyword evidence="1" id="KW-0812">Transmembrane</keyword>
<dbReference type="Gene3D" id="3.90.550.10">
    <property type="entry name" value="Spore Coat Polysaccharide Biosynthesis Protein SpsA, Chain A"/>
    <property type="match status" value="1"/>
</dbReference>
<keyword evidence="1" id="KW-1133">Transmembrane helix</keyword>
<dbReference type="PANTHER" id="PTHR48090:SF7">
    <property type="entry name" value="RFBJ PROTEIN"/>
    <property type="match status" value="1"/>
</dbReference>
<dbReference type="InterPro" id="IPR029044">
    <property type="entry name" value="Nucleotide-diphossugar_trans"/>
</dbReference>
<feature type="transmembrane region" description="Helical" evidence="1">
    <location>
        <begin position="362"/>
        <end position="384"/>
    </location>
</feature>
<dbReference type="PANTHER" id="PTHR48090">
    <property type="entry name" value="UNDECAPRENYL-PHOSPHATE 4-DEOXY-4-FORMAMIDO-L-ARABINOSE TRANSFERASE-RELATED"/>
    <property type="match status" value="1"/>
</dbReference>
<reference evidence="4 5" key="1">
    <citation type="journal article" date="2011" name="J. Bacteriol.">
        <title>Genome sequence of 'Pedosphaera parvula' Ellin514, an aerobic Verrucomicrobial isolate from pasture soil.</title>
        <authorList>
            <person name="Kant R."/>
            <person name="van Passel M.W."/>
            <person name="Sangwan P."/>
            <person name="Palva A."/>
            <person name="Lucas S."/>
            <person name="Copeland A."/>
            <person name="Lapidus A."/>
            <person name="Glavina Del Rio T."/>
            <person name="Dalin E."/>
            <person name="Tice H."/>
            <person name="Bruce D."/>
            <person name="Goodwin L."/>
            <person name="Pitluck S."/>
            <person name="Chertkov O."/>
            <person name="Larimer F.W."/>
            <person name="Land M.L."/>
            <person name="Hauser L."/>
            <person name="Brettin T.S."/>
            <person name="Detter J.C."/>
            <person name="Han S."/>
            <person name="de Vos W.M."/>
            <person name="Janssen P.H."/>
            <person name="Smidt H."/>
        </authorList>
    </citation>
    <scope>NUCLEOTIDE SEQUENCE [LARGE SCALE GENOMIC DNA]</scope>
    <source>
        <strain evidence="4 5">Ellin514</strain>
    </source>
</reference>
<dbReference type="AlphaFoldDB" id="B9XKS9"/>
<protein>
    <submittedName>
        <fullName evidence="4">Glycosyl transferase family 2</fullName>
    </submittedName>
</protein>
<dbReference type="SUPFAM" id="SSF53448">
    <property type="entry name" value="Nucleotide-diphospho-sugar transferases"/>
    <property type="match status" value="1"/>
</dbReference>